<organism evidence="2 3">
    <name type="scientific">Ficus carica</name>
    <name type="common">Common fig</name>
    <dbReference type="NCBI Taxonomy" id="3494"/>
    <lineage>
        <taxon>Eukaryota</taxon>
        <taxon>Viridiplantae</taxon>
        <taxon>Streptophyta</taxon>
        <taxon>Embryophyta</taxon>
        <taxon>Tracheophyta</taxon>
        <taxon>Spermatophyta</taxon>
        <taxon>Magnoliopsida</taxon>
        <taxon>eudicotyledons</taxon>
        <taxon>Gunneridae</taxon>
        <taxon>Pentapetalae</taxon>
        <taxon>rosids</taxon>
        <taxon>fabids</taxon>
        <taxon>Rosales</taxon>
        <taxon>Moraceae</taxon>
        <taxon>Ficeae</taxon>
        <taxon>Ficus</taxon>
    </lineage>
</organism>
<accession>A0AA88DB29</accession>
<reference evidence="2" key="1">
    <citation type="submission" date="2023-07" db="EMBL/GenBank/DDBJ databases">
        <title>draft genome sequence of fig (Ficus carica).</title>
        <authorList>
            <person name="Takahashi T."/>
            <person name="Nishimura K."/>
        </authorList>
    </citation>
    <scope>NUCLEOTIDE SEQUENCE</scope>
</reference>
<sequence length="110" mass="11804">MQRKFGKENDGNGTQPGGQESGPVSRASADPSAARPGRIRMEQLGSTDPPAKDRRDDQSSREPPESVTGAEPIRRKSSVQITFVAKFNDRLTSDVPSPPGAPTTFKPART</sequence>
<proteinExistence type="predicted"/>
<name>A0AA88DB29_FICCA</name>
<dbReference type="EMBL" id="BTGU01000042">
    <property type="protein sequence ID" value="GMN52643.1"/>
    <property type="molecule type" value="Genomic_DNA"/>
</dbReference>
<dbReference type="AlphaFoldDB" id="A0AA88DB29"/>
<evidence type="ECO:0000313" key="2">
    <source>
        <dbReference type="EMBL" id="GMN52643.1"/>
    </source>
</evidence>
<evidence type="ECO:0000256" key="1">
    <source>
        <dbReference type="SAM" id="MobiDB-lite"/>
    </source>
</evidence>
<keyword evidence="3" id="KW-1185">Reference proteome</keyword>
<feature type="compositionally biased region" description="Basic and acidic residues" evidence="1">
    <location>
        <begin position="1"/>
        <end position="10"/>
    </location>
</feature>
<evidence type="ECO:0000313" key="3">
    <source>
        <dbReference type="Proteomes" id="UP001187192"/>
    </source>
</evidence>
<dbReference type="Proteomes" id="UP001187192">
    <property type="component" value="Unassembled WGS sequence"/>
</dbReference>
<protein>
    <submittedName>
        <fullName evidence="2">Uncharacterized protein</fullName>
    </submittedName>
</protein>
<feature type="compositionally biased region" description="Low complexity" evidence="1">
    <location>
        <begin position="23"/>
        <end position="36"/>
    </location>
</feature>
<comment type="caution">
    <text evidence="2">The sequence shown here is derived from an EMBL/GenBank/DDBJ whole genome shotgun (WGS) entry which is preliminary data.</text>
</comment>
<feature type="region of interest" description="Disordered" evidence="1">
    <location>
        <begin position="1"/>
        <end position="77"/>
    </location>
</feature>
<feature type="compositionally biased region" description="Basic and acidic residues" evidence="1">
    <location>
        <begin position="50"/>
        <end position="64"/>
    </location>
</feature>
<feature type="region of interest" description="Disordered" evidence="1">
    <location>
        <begin position="89"/>
        <end position="110"/>
    </location>
</feature>
<gene>
    <name evidence="2" type="ORF">TIFTF001_021789</name>
</gene>